<keyword evidence="3 12" id="KW-0812">Transmembrane</keyword>
<dbReference type="PROSITE" id="PS00980">
    <property type="entry name" value="G_PROTEIN_RECEP_F3_2"/>
    <property type="match status" value="1"/>
</dbReference>
<dbReference type="Pfam" id="PF07562">
    <property type="entry name" value="NCD3G"/>
    <property type="match status" value="1"/>
</dbReference>
<protein>
    <submittedName>
        <fullName evidence="14">Taste receptor</fullName>
    </submittedName>
</protein>
<feature type="non-terminal residue" evidence="14">
    <location>
        <position position="809"/>
    </location>
</feature>
<evidence type="ECO:0000259" key="13">
    <source>
        <dbReference type="PROSITE" id="PS50259"/>
    </source>
</evidence>
<comment type="similarity">
    <text evidence="11">Belongs to the G-protein coupled receptor 3 family. TAS1R subfamily.</text>
</comment>
<dbReference type="PROSITE" id="PS50259">
    <property type="entry name" value="G_PROTEIN_RECEP_F3_4"/>
    <property type="match status" value="1"/>
</dbReference>
<feature type="transmembrane region" description="Helical" evidence="12">
    <location>
        <begin position="729"/>
        <end position="751"/>
    </location>
</feature>
<dbReference type="Gene3D" id="2.10.50.30">
    <property type="entry name" value="GPCR, family 3, nine cysteines domain"/>
    <property type="match status" value="1"/>
</dbReference>
<accession>A0A9W8C6H6</accession>
<dbReference type="PANTHER" id="PTHR24061">
    <property type="entry name" value="CALCIUM-SENSING RECEPTOR-RELATED"/>
    <property type="match status" value="1"/>
</dbReference>
<dbReference type="PRINTS" id="PR00248">
    <property type="entry name" value="GPCRMGR"/>
</dbReference>
<evidence type="ECO:0000256" key="10">
    <source>
        <dbReference type="ARBA" id="ARBA00023224"/>
    </source>
</evidence>
<dbReference type="GO" id="GO:0005886">
    <property type="term" value="C:plasma membrane"/>
    <property type="evidence" value="ECO:0007669"/>
    <property type="project" value="UniProtKB-SubCell"/>
</dbReference>
<dbReference type="Pfam" id="PF00003">
    <property type="entry name" value="7tm_3"/>
    <property type="match status" value="1"/>
</dbReference>
<keyword evidence="8 14" id="KW-0675">Receptor</keyword>
<feature type="transmembrane region" description="Helical" evidence="12">
    <location>
        <begin position="603"/>
        <end position="628"/>
    </location>
</feature>
<evidence type="ECO:0000313" key="15">
    <source>
        <dbReference type="Proteomes" id="UP001059041"/>
    </source>
</evidence>
<keyword evidence="10" id="KW-0807">Transducer</keyword>
<dbReference type="InterPro" id="IPR028082">
    <property type="entry name" value="Peripla_BP_I"/>
</dbReference>
<keyword evidence="2" id="KW-1003">Cell membrane</keyword>
<feature type="transmembrane region" description="Helical" evidence="12">
    <location>
        <begin position="757"/>
        <end position="777"/>
    </location>
</feature>
<reference evidence="14" key="1">
    <citation type="submission" date="2021-02" db="EMBL/GenBank/DDBJ databases">
        <title>Comparative genomics reveals that relaxation of natural selection precedes convergent phenotypic evolution of cavefish.</title>
        <authorList>
            <person name="Peng Z."/>
        </authorList>
    </citation>
    <scope>NUCLEOTIDE SEQUENCE</scope>
    <source>
        <tissue evidence="14">Muscle</tissue>
    </source>
</reference>
<evidence type="ECO:0000256" key="7">
    <source>
        <dbReference type="ARBA" id="ARBA00023136"/>
    </source>
</evidence>
<evidence type="ECO:0000313" key="14">
    <source>
        <dbReference type="EMBL" id="KAI7809126.1"/>
    </source>
</evidence>
<keyword evidence="6" id="KW-0297">G-protein coupled receptor</keyword>
<sequence>SCSSSEFSLDGDYLLGGLFPIHEVEQKISMFSPEAVECKRHIVSKSGYQMFQVMRFAVEEINNSSTLLPNVSLGYEIFDHCSDTKNFPSVFSLVSQNGTIKPQEKLNSHHPKVIALTGPYGSTRTITISPLVTMDLIPWVQYGATSYALSDKLHYPSFIRTVPSNRDSIKMMIRIIQWFGWNWVAFLGGPDNYSEDGLQLFNSYIRNTGICMAYQEILRQSANYSLILKKIDKLNINVIVVFALPIYAENIVRSAIANNIRDKVWIASETWSMNHQLSREPGIGQIGTVIGITDRFMSLPGFHEFIYKTKKMNVYKNNDIESEIQTRTCNQKCDNCSFLTMEETINEDPTLSFAIYAAMYSIAHALHKVLQCDVRQCSKNTTVKPYMLLREIKKLDFLLSGRQVKYDVNGDPAISYAVVLWHTETNHSWLEIVGTYDTNPEMIFTINNSLIPWSNNTSVPFSNCSVECKEGFSRERVGYHDCCFLCKKCPQNSYVNYSRDPFTCFPCGESEWSDERSMACKTRSVVYLQVTEIGSIGVISSTACLITLLMFTLFIFAHNYNTPVVRSAGGSMCFLMLASLIISCLGMFFFFEQPTHVTCHLRNFLYVFFYTVSLSCLTVRAFQIVCVFKMAAEFPNVHRLWVKYNGQWLFVASFSAFYLIVCVIWITVLPTKPSRDFVTFKDQILLVCERGHAVPLIIVVFISWFLGFLCIYFSYMARDLPKNYNEAKSITFSIVFFIVVWILYFTAYVFVKGKYILLLNALTQILSIYGIFISYFIPKSYIMLFQPKKNTAAYFQTSIQNYTQTISRS</sequence>
<comment type="caution">
    <text evidence="14">The sequence shown here is derived from an EMBL/GenBank/DDBJ whole genome shotgun (WGS) entry which is preliminary data.</text>
</comment>
<evidence type="ECO:0000256" key="5">
    <source>
        <dbReference type="ARBA" id="ARBA00022989"/>
    </source>
</evidence>
<evidence type="ECO:0000256" key="11">
    <source>
        <dbReference type="ARBA" id="ARBA00038492"/>
    </source>
</evidence>
<dbReference type="Pfam" id="PF01094">
    <property type="entry name" value="ANF_receptor"/>
    <property type="match status" value="1"/>
</dbReference>
<evidence type="ECO:0000256" key="6">
    <source>
        <dbReference type="ARBA" id="ARBA00023040"/>
    </source>
</evidence>
<keyword evidence="5 12" id="KW-1133">Transmembrane helix</keyword>
<dbReference type="InterPro" id="IPR017978">
    <property type="entry name" value="GPCR_3_C"/>
</dbReference>
<comment type="subcellular location">
    <subcellularLocation>
        <location evidence="1">Cell membrane</location>
        <topology evidence="1">Multi-pass membrane protein</topology>
    </subcellularLocation>
</comment>
<dbReference type="Gene3D" id="3.40.50.2300">
    <property type="match status" value="2"/>
</dbReference>
<keyword evidence="4" id="KW-0732">Signal</keyword>
<dbReference type="InterPro" id="IPR017979">
    <property type="entry name" value="GPCR_3_CS"/>
</dbReference>
<dbReference type="InterPro" id="IPR038550">
    <property type="entry name" value="GPCR_3_9-Cys_sf"/>
</dbReference>
<evidence type="ECO:0000256" key="2">
    <source>
        <dbReference type="ARBA" id="ARBA00022475"/>
    </source>
</evidence>
<dbReference type="InterPro" id="IPR000337">
    <property type="entry name" value="GPCR_3"/>
</dbReference>
<evidence type="ECO:0000256" key="4">
    <source>
        <dbReference type="ARBA" id="ARBA00022729"/>
    </source>
</evidence>
<feature type="transmembrane region" description="Helical" evidence="12">
    <location>
        <begin position="693"/>
        <end position="717"/>
    </location>
</feature>
<evidence type="ECO:0000256" key="8">
    <source>
        <dbReference type="ARBA" id="ARBA00023170"/>
    </source>
</evidence>
<dbReference type="GO" id="GO:0004930">
    <property type="term" value="F:G protein-coupled receptor activity"/>
    <property type="evidence" value="ECO:0007669"/>
    <property type="project" value="UniProtKB-KW"/>
</dbReference>
<gene>
    <name evidence="14" type="ORF">IRJ41_026026</name>
</gene>
<evidence type="ECO:0000256" key="1">
    <source>
        <dbReference type="ARBA" id="ARBA00004651"/>
    </source>
</evidence>
<dbReference type="FunFam" id="3.40.50.2300:FF:000016">
    <property type="entry name" value="Taste 1 receptor member 2"/>
    <property type="match status" value="1"/>
</dbReference>
<keyword evidence="7 12" id="KW-0472">Membrane</keyword>
<dbReference type="PANTHER" id="PTHR24061:SF441">
    <property type="entry name" value="TASTE RECEPTOR TYPE 1 MEMBER 2B-RELATED"/>
    <property type="match status" value="1"/>
</dbReference>
<name>A0A9W8C6H6_TRIRA</name>
<dbReference type="FunFam" id="2.10.50.30:FF:000004">
    <property type="entry name" value="Taste receptor type 1 member 3-like protein"/>
    <property type="match status" value="1"/>
</dbReference>
<evidence type="ECO:0000256" key="3">
    <source>
        <dbReference type="ARBA" id="ARBA00022692"/>
    </source>
</evidence>
<keyword evidence="9" id="KW-0325">Glycoprotein</keyword>
<evidence type="ECO:0000256" key="12">
    <source>
        <dbReference type="SAM" id="Phobius"/>
    </source>
</evidence>
<dbReference type="InterPro" id="IPR011500">
    <property type="entry name" value="GPCR_3_9-Cys_dom"/>
</dbReference>
<dbReference type="Proteomes" id="UP001059041">
    <property type="component" value="Linkage Group LG6"/>
</dbReference>
<dbReference type="GO" id="GO:0050909">
    <property type="term" value="P:sensory perception of taste"/>
    <property type="evidence" value="ECO:0007669"/>
    <property type="project" value="UniProtKB-ARBA"/>
</dbReference>
<dbReference type="InterPro" id="IPR000068">
    <property type="entry name" value="GPCR_3_Ca_sens_rcpt-rel"/>
</dbReference>
<feature type="transmembrane region" description="Helical" evidence="12">
    <location>
        <begin position="533"/>
        <end position="556"/>
    </location>
</feature>
<feature type="transmembrane region" description="Helical" evidence="12">
    <location>
        <begin position="648"/>
        <end position="668"/>
    </location>
</feature>
<evidence type="ECO:0000256" key="9">
    <source>
        <dbReference type="ARBA" id="ARBA00023180"/>
    </source>
</evidence>
<organism evidence="14 15">
    <name type="scientific">Triplophysa rosa</name>
    <name type="common">Cave loach</name>
    <dbReference type="NCBI Taxonomy" id="992332"/>
    <lineage>
        <taxon>Eukaryota</taxon>
        <taxon>Metazoa</taxon>
        <taxon>Chordata</taxon>
        <taxon>Craniata</taxon>
        <taxon>Vertebrata</taxon>
        <taxon>Euteleostomi</taxon>
        <taxon>Actinopterygii</taxon>
        <taxon>Neopterygii</taxon>
        <taxon>Teleostei</taxon>
        <taxon>Ostariophysi</taxon>
        <taxon>Cypriniformes</taxon>
        <taxon>Nemacheilidae</taxon>
        <taxon>Triplophysa</taxon>
    </lineage>
</organism>
<dbReference type="SUPFAM" id="SSF53822">
    <property type="entry name" value="Periplasmic binding protein-like I"/>
    <property type="match status" value="1"/>
</dbReference>
<proteinExistence type="inferred from homology"/>
<dbReference type="AlphaFoldDB" id="A0A9W8C6H6"/>
<keyword evidence="15" id="KW-1185">Reference proteome</keyword>
<dbReference type="InterPro" id="IPR001828">
    <property type="entry name" value="ANF_lig-bd_rcpt"/>
</dbReference>
<feature type="domain" description="G-protein coupled receptors family 3 profile" evidence="13">
    <location>
        <begin position="534"/>
        <end position="799"/>
    </location>
</feature>
<dbReference type="EMBL" id="JAFHDT010000006">
    <property type="protein sequence ID" value="KAI7809126.1"/>
    <property type="molecule type" value="Genomic_DNA"/>
</dbReference>
<feature type="transmembrane region" description="Helical" evidence="12">
    <location>
        <begin position="568"/>
        <end position="591"/>
    </location>
</feature>